<name>A0A2Z6EUR1_9BURK</name>
<dbReference type="RefSeq" id="WP_045362383.1">
    <property type="nucleotide sequence ID" value="NZ_AP018150.1"/>
</dbReference>
<keyword evidence="3" id="KW-1185">Reference proteome</keyword>
<protein>
    <submittedName>
        <fullName evidence="2">Conjugal transfer protein</fullName>
    </submittedName>
</protein>
<dbReference type="EMBL" id="AP018150">
    <property type="protein sequence ID" value="BBE09190.1"/>
    <property type="molecule type" value="Genomic_DNA"/>
</dbReference>
<sequence length="59" mass="6770">MQQHTDFNDLANRSALGVDGLERQVQAAVSKIQEMHQARDVQQTQQQEEHKALVKRKLS</sequence>
<organism evidence="2 3">
    <name type="scientific">Mycoavidus cysteinexigens</name>
    <dbReference type="NCBI Taxonomy" id="1553431"/>
    <lineage>
        <taxon>Bacteria</taxon>
        <taxon>Pseudomonadati</taxon>
        <taxon>Pseudomonadota</taxon>
        <taxon>Betaproteobacteria</taxon>
        <taxon>Burkholderiales</taxon>
        <taxon>Burkholderiaceae</taxon>
        <taxon>Mycoavidus</taxon>
    </lineage>
</organism>
<dbReference type="KEGG" id="mcys:MCB1EB_1029"/>
<evidence type="ECO:0000256" key="1">
    <source>
        <dbReference type="SAM" id="MobiDB-lite"/>
    </source>
</evidence>
<gene>
    <name evidence="2" type="ORF">MCB1EB_1029</name>
</gene>
<dbReference type="AlphaFoldDB" id="A0A2Z6EUR1"/>
<evidence type="ECO:0000313" key="2">
    <source>
        <dbReference type="EMBL" id="BBE09190.1"/>
    </source>
</evidence>
<proteinExistence type="predicted"/>
<feature type="region of interest" description="Disordered" evidence="1">
    <location>
        <begin position="36"/>
        <end position="59"/>
    </location>
</feature>
<evidence type="ECO:0000313" key="3">
    <source>
        <dbReference type="Proteomes" id="UP000282597"/>
    </source>
</evidence>
<reference evidence="2 3" key="1">
    <citation type="journal article" date="2018" name="Microbes Environ.">
        <title>Comparative Genomic Insights into Endofungal Lifestyles of Two Bacterial Endosymbionts, Mycoavidus cysteinexigens and Burkholderia rhizoxinica.</title>
        <authorList>
            <person name="Sharmin D."/>
            <person name="Guo Y."/>
            <person name="Nishizawa T."/>
            <person name="Ohshima S."/>
            <person name="Sato Y."/>
            <person name="Takashima Y."/>
            <person name="Narisawa K."/>
            <person name="Ohta H."/>
        </authorList>
    </citation>
    <scope>NUCLEOTIDE SEQUENCE [LARGE SCALE GENOMIC DNA]</scope>
    <source>
        <strain evidence="2 3">B1-EB</strain>
    </source>
</reference>
<accession>A0A2Z6EUR1</accession>
<dbReference type="Proteomes" id="UP000282597">
    <property type="component" value="Chromosome"/>
</dbReference>